<proteinExistence type="predicted"/>
<protein>
    <submittedName>
        <fullName evidence="2">Uncharacterized protein</fullName>
    </submittedName>
</protein>
<gene>
    <name evidence="2" type="ORF">ANCDUO_24544</name>
</gene>
<dbReference type="EMBL" id="KN772606">
    <property type="protein sequence ID" value="KIH45415.1"/>
    <property type="molecule type" value="Genomic_DNA"/>
</dbReference>
<evidence type="ECO:0000256" key="1">
    <source>
        <dbReference type="SAM" id="MobiDB-lite"/>
    </source>
</evidence>
<reference evidence="2 3" key="1">
    <citation type="submission" date="2013-12" db="EMBL/GenBank/DDBJ databases">
        <title>Draft genome of the parsitic nematode Ancylostoma duodenale.</title>
        <authorList>
            <person name="Mitreva M."/>
        </authorList>
    </citation>
    <scope>NUCLEOTIDE SEQUENCE [LARGE SCALE GENOMIC DNA]</scope>
    <source>
        <strain evidence="2 3">Zhejiang</strain>
    </source>
</reference>
<evidence type="ECO:0000313" key="3">
    <source>
        <dbReference type="Proteomes" id="UP000054047"/>
    </source>
</evidence>
<dbReference type="AlphaFoldDB" id="A0A0C2FAB5"/>
<feature type="compositionally biased region" description="Basic and acidic residues" evidence="1">
    <location>
        <begin position="1"/>
        <end position="42"/>
    </location>
</feature>
<feature type="region of interest" description="Disordered" evidence="1">
    <location>
        <begin position="1"/>
        <end position="85"/>
    </location>
</feature>
<sequence>MELKWKGNFKEQKEKAIKYENRERTKITGHVPEDSDSDHPDFRSQTPDVEESTFNRRGPLTIPEVPEKLPTPVDDLLESDHHDHQ</sequence>
<dbReference type="OrthoDB" id="567788at2759"/>
<accession>A0A0C2FAB5</accession>
<keyword evidence="3" id="KW-1185">Reference proteome</keyword>
<dbReference type="Proteomes" id="UP000054047">
    <property type="component" value="Unassembled WGS sequence"/>
</dbReference>
<evidence type="ECO:0000313" key="2">
    <source>
        <dbReference type="EMBL" id="KIH45415.1"/>
    </source>
</evidence>
<organism evidence="2 3">
    <name type="scientific">Ancylostoma duodenale</name>
    <dbReference type="NCBI Taxonomy" id="51022"/>
    <lineage>
        <taxon>Eukaryota</taxon>
        <taxon>Metazoa</taxon>
        <taxon>Ecdysozoa</taxon>
        <taxon>Nematoda</taxon>
        <taxon>Chromadorea</taxon>
        <taxon>Rhabditida</taxon>
        <taxon>Rhabditina</taxon>
        <taxon>Rhabditomorpha</taxon>
        <taxon>Strongyloidea</taxon>
        <taxon>Ancylostomatidae</taxon>
        <taxon>Ancylostomatinae</taxon>
        <taxon>Ancylostoma</taxon>
    </lineage>
</organism>
<name>A0A0C2FAB5_9BILA</name>